<dbReference type="PROSITE" id="PS51502">
    <property type="entry name" value="S_R_A_B_BARREL"/>
    <property type="match status" value="1"/>
</dbReference>
<name>A0A099LVK1_9VIBR</name>
<evidence type="ECO:0000259" key="1">
    <source>
        <dbReference type="PROSITE" id="PS51502"/>
    </source>
</evidence>
<dbReference type="Pfam" id="PF07876">
    <property type="entry name" value="Dabb"/>
    <property type="match status" value="1"/>
</dbReference>
<dbReference type="STRING" id="29495.EA26_08815"/>
<dbReference type="Gene3D" id="3.30.70.100">
    <property type="match status" value="1"/>
</dbReference>
<dbReference type="EMBL" id="JMCG01000001">
    <property type="protein sequence ID" value="KGK11406.1"/>
    <property type="molecule type" value="Genomic_DNA"/>
</dbReference>
<dbReference type="SUPFAM" id="SSF54909">
    <property type="entry name" value="Dimeric alpha+beta barrel"/>
    <property type="match status" value="1"/>
</dbReference>
<accession>A0A099LVK1</accession>
<proteinExistence type="predicted"/>
<gene>
    <name evidence="2" type="ORF">EA26_08815</name>
</gene>
<dbReference type="Proteomes" id="UP000029994">
    <property type="component" value="Unassembled WGS sequence"/>
</dbReference>
<comment type="caution">
    <text evidence="2">The sequence shown here is derived from an EMBL/GenBank/DDBJ whole genome shotgun (WGS) entry which is preliminary data.</text>
</comment>
<sequence>MIRHIVLFRLKDEFNGMNKAEILSRIQHNVNHMREAISSIQHIEVCTHQQDVTAVFNADDLCVLADFATQEDYHHYFHHPVHRDAAGFAAEVSSSVHAITYETIDYQAMAHQVKE</sequence>
<dbReference type="RefSeq" id="WP_039426774.1">
    <property type="nucleotide sequence ID" value="NZ_CP061844.1"/>
</dbReference>
<evidence type="ECO:0000313" key="3">
    <source>
        <dbReference type="Proteomes" id="UP000029994"/>
    </source>
</evidence>
<dbReference type="SMART" id="SM00886">
    <property type="entry name" value="Dabb"/>
    <property type="match status" value="1"/>
</dbReference>
<evidence type="ECO:0000313" key="2">
    <source>
        <dbReference type="EMBL" id="KGK11406.1"/>
    </source>
</evidence>
<dbReference type="InterPro" id="IPR013097">
    <property type="entry name" value="Dabb"/>
</dbReference>
<dbReference type="InterPro" id="IPR011008">
    <property type="entry name" value="Dimeric_a/b-barrel"/>
</dbReference>
<reference evidence="2 3" key="1">
    <citation type="submission" date="2014-04" db="EMBL/GenBank/DDBJ databases">
        <title>Genome sequencing of Vibrio navarrensis strains.</title>
        <authorList>
            <person name="Gladney L.M."/>
            <person name="Katz L.S."/>
            <person name="Marino-Ramirez L."/>
            <person name="Jordan I.K."/>
        </authorList>
    </citation>
    <scope>NUCLEOTIDE SEQUENCE [LARGE SCALE GENOMIC DNA]</scope>
    <source>
        <strain evidence="2 3">ATCC 51183</strain>
    </source>
</reference>
<dbReference type="AlphaFoldDB" id="A0A099LVK1"/>
<organism evidence="2 3">
    <name type="scientific">Vibrio navarrensis</name>
    <dbReference type="NCBI Taxonomy" id="29495"/>
    <lineage>
        <taxon>Bacteria</taxon>
        <taxon>Pseudomonadati</taxon>
        <taxon>Pseudomonadota</taxon>
        <taxon>Gammaproteobacteria</taxon>
        <taxon>Vibrionales</taxon>
        <taxon>Vibrionaceae</taxon>
        <taxon>Vibrio</taxon>
    </lineage>
</organism>
<dbReference type="GeneID" id="43683293"/>
<feature type="domain" description="Stress-response A/B barrel" evidence="1">
    <location>
        <begin position="2"/>
        <end position="101"/>
    </location>
</feature>
<protein>
    <recommendedName>
        <fullName evidence="1">Stress-response A/B barrel domain-containing protein</fullName>
    </recommendedName>
</protein>
<keyword evidence="3" id="KW-1185">Reference proteome</keyword>